<dbReference type="OrthoDB" id="414945at2759"/>
<dbReference type="STRING" id="157652.A0A371DZH9"/>
<dbReference type="CDD" id="cd09272">
    <property type="entry name" value="RNase_HI_RT_Ty1"/>
    <property type="match status" value="1"/>
</dbReference>
<proteinExistence type="predicted"/>
<name>A0A371DZH9_MUCPR</name>
<feature type="non-terminal residue" evidence="1">
    <location>
        <position position="1"/>
    </location>
</feature>
<organism evidence="1 2">
    <name type="scientific">Mucuna pruriens</name>
    <name type="common">Velvet bean</name>
    <name type="synonym">Dolichos pruriens</name>
    <dbReference type="NCBI Taxonomy" id="157652"/>
    <lineage>
        <taxon>Eukaryota</taxon>
        <taxon>Viridiplantae</taxon>
        <taxon>Streptophyta</taxon>
        <taxon>Embryophyta</taxon>
        <taxon>Tracheophyta</taxon>
        <taxon>Spermatophyta</taxon>
        <taxon>Magnoliopsida</taxon>
        <taxon>eudicotyledons</taxon>
        <taxon>Gunneridae</taxon>
        <taxon>Pentapetalae</taxon>
        <taxon>rosids</taxon>
        <taxon>fabids</taxon>
        <taxon>Fabales</taxon>
        <taxon>Fabaceae</taxon>
        <taxon>Papilionoideae</taxon>
        <taxon>50 kb inversion clade</taxon>
        <taxon>NPAAA clade</taxon>
        <taxon>indigoferoid/millettioid clade</taxon>
        <taxon>Phaseoleae</taxon>
        <taxon>Mucuna</taxon>
    </lineage>
</organism>
<comment type="caution">
    <text evidence="1">The sequence shown here is derived from an EMBL/GenBank/DDBJ whole genome shotgun (WGS) entry which is preliminary data.</text>
</comment>
<dbReference type="AlphaFoldDB" id="A0A371DZH9"/>
<accession>A0A371DZH9</accession>
<gene>
    <name evidence="1" type="primary">GIP</name>
    <name evidence="1" type="ORF">CR513_62790</name>
</gene>
<dbReference type="EMBL" id="QJKJ01018015">
    <property type="protein sequence ID" value="RDX57934.1"/>
    <property type="molecule type" value="Genomic_DNA"/>
</dbReference>
<evidence type="ECO:0000313" key="2">
    <source>
        <dbReference type="Proteomes" id="UP000257109"/>
    </source>
</evidence>
<dbReference type="PANTHER" id="PTHR11439:SF498">
    <property type="entry name" value="DNAK FAMILY PROTEIN"/>
    <property type="match status" value="1"/>
</dbReference>
<protein>
    <submittedName>
        <fullName evidence="1">Copia protein</fullName>
    </submittedName>
</protein>
<reference evidence="1" key="1">
    <citation type="submission" date="2018-05" db="EMBL/GenBank/DDBJ databases">
        <title>Draft genome of Mucuna pruriens seed.</title>
        <authorList>
            <person name="Nnadi N.E."/>
            <person name="Vos R."/>
            <person name="Hasami M.H."/>
            <person name="Devisetty U.K."/>
            <person name="Aguiy J.C."/>
        </authorList>
    </citation>
    <scope>NUCLEOTIDE SEQUENCE [LARGE SCALE GENOMIC DNA]</scope>
    <source>
        <strain evidence="1">JCA_2017</strain>
    </source>
</reference>
<dbReference type="PANTHER" id="PTHR11439">
    <property type="entry name" value="GAG-POL-RELATED RETROTRANSPOSON"/>
    <property type="match status" value="1"/>
</dbReference>
<keyword evidence="2" id="KW-1185">Reference proteome</keyword>
<sequence length="190" mass="21495">MGLDITETKQRVVRYLKGSPGRGLFYPRKSELQLLGFSDADWAGSLDSRSFLLRSNKQFPGPLLKLNIVLSQLLQWLLYLLKDLHVTCQHAPVLYCDNQSAMHVASNSIFHERTKHLEIDGHFVYDKVQNGVFCLLPISSRDQLADFLTKALSPQSFLPFISKLGMLDIYHASACGVLRFSNPMAHMNIT</sequence>
<evidence type="ECO:0000313" key="1">
    <source>
        <dbReference type="EMBL" id="RDX57934.1"/>
    </source>
</evidence>
<dbReference type="Proteomes" id="UP000257109">
    <property type="component" value="Unassembled WGS sequence"/>
</dbReference>